<feature type="transmembrane region" description="Helical" evidence="20">
    <location>
        <begin position="91"/>
        <end position="111"/>
    </location>
</feature>
<evidence type="ECO:0000256" key="18">
    <source>
        <dbReference type="RuleBase" id="RU003938"/>
    </source>
</evidence>
<evidence type="ECO:0000256" key="16">
    <source>
        <dbReference type="ARBA" id="ARBA00023209"/>
    </source>
</evidence>
<evidence type="ECO:0000256" key="10">
    <source>
        <dbReference type="ARBA" id="ARBA00022679"/>
    </source>
</evidence>
<evidence type="ECO:0000313" key="21">
    <source>
        <dbReference type="EMBL" id="WOJ90780.1"/>
    </source>
</evidence>
<organism evidence="21 22">
    <name type="scientific">Methylocapsa polymorpha</name>
    <dbReference type="NCBI Taxonomy" id="3080828"/>
    <lineage>
        <taxon>Bacteria</taxon>
        <taxon>Pseudomonadati</taxon>
        <taxon>Pseudomonadota</taxon>
        <taxon>Alphaproteobacteria</taxon>
        <taxon>Hyphomicrobiales</taxon>
        <taxon>Beijerinckiaceae</taxon>
        <taxon>Methylocapsa</taxon>
    </lineage>
</organism>
<comment type="pathway">
    <text evidence="4">Lipid metabolism.</text>
</comment>
<feature type="transmembrane region" description="Helical" evidence="20">
    <location>
        <begin position="144"/>
        <end position="164"/>
    </location>
</feature>
<dbReference type="PANTHER" id="PTHR46382">
    <property type="entry name" value="PHOSPHATIDATE CYTIDYLYLTRANSFERASE"/>
    <property type="match status" value="1"/>
</dbReference>
<dbReference type="Proteomes" id="UP001626536">
    <property type="component" value="Chromosome"/>
</dbReference>
<gene>
    <name evidence="21" type="ORF">RZS28_05695</name>
</gene>
<feature type="transmembrane region" description="Helical" evidence="20">
    <location>
        <begin position="288"/>
        <end position="312"/>
    </location>
</feature>
<comment type="catalytic activity">
    <reaction evidence="1 18">
        <text>a 1,2-diacyl-sn-glycero-3-phosphate + CTP + H(+) = a CDP-1,2-diacyl-sn-glycerol + diphosphate</text>
        <dbReference type="Rhea" id="RHEA:16229"/>
        <dbReference type="ChEBI" id="CHEBI:15378"/>
        <dbReference type="ChEBI" id="CHEBI:33019"/>
        <dbReference type="ChEBI" id="CHEBI:37563"/>
        <dbReference type="ChEBI" id="CHEBI:58332"/>
        <dbReference type="ChEBI" id="CHEBI:58608"/>
        <dbReference type="EC" id="2.7.7.41"/>
    </reaction>
</comment>
<evidence type="ECO:0000256" key="4">
    <source>
        <dbReference type="ARBA" id="ARBA00005189"/>
    </source>
</evidence>
<evidence type="ECO:0000256" key="17">
    <source>
        <dbReference type="ARBA" id="ARBA00023264"/>
    </source>
</evidence>
<comment type="pathway">
    <text evidence="3 18">Phospholipid metabolism; CDP-diacylglycerol biosynthesis; CDP-diacylglycerol from sn-glycerol 3-phosphate: step 3/3.</text>
</comment>
<evidence type="ECO:0000256" key="5">
    <source>
        <dbReference type="ARBA" id="ARBA00010185"/>
    </source>
</evidence>
<sequence>MNPPPLRRRPRRHAKRPAAMLNDDVAGSPREAPPAAGEAAPPSRLADLLPRLLSSAALMAATLISVWLGGEVFAIIWLIGAFAVSYEWQTLIGAARPLARIILAALALVLAEKFASRGGPWTACAVIVLASLLAALAAGSGRRIWAFAGIVYAGALIISVNVLYSSATFGPRSIVWLFATVWGTDVFAYFGGRLIGGAKIWPQVSPSKTWSGTLIGMFAGALLGAAVGAGGLGKPLLALPIFALSLVAAIISQGGDVFESYVKRCFGVKDSSLLIPGHGGFMDRLDGFVAASTFAALFGALRGLPSVAAGLFQWF</sequence>
<evidence type="ECO:0000256" key="11">
    <source>
        <dbReference type="ARBA" id="ARBA00022692"/>
    </source>
</evidence>
<evidence type="ECO:0000256" key="14">
    <source>
        <dbReference type="ARBA" id="ARBA00023098"/>
    </source>
</evidence>
<feature type="transmembrane region" description="Helical" evidence="20">
    <location>
        <begin position="236"/>
        <end position="254"/>
    </location>
</feature>
<keyword evidence="16" id="KW-0594">Phospholipid biosynthesis</keyword>
<evidence type="ECO:0000256" key="13">
    <source>
        <dbReference type="ARBA" id="ARBA00022989"/>
    </source>
</evidence>
<comment type="subcellular location">
    <subcellularLocation>
        <location evidence="2">Cell membrane</location>
        <topology evidence="2">Multi-pass membrane protein</topology>
    </subcellularLocation>
</comment>
<name>A0ABZ0HWS7_9HYPH</name>
<proteinExistence type="inferred from homology"/>
<feature type="region of interest" description="Disordered" evidence="19">
    <location>
        <begin position="1"/>
        <end position="41"/>
    </location>
</feature>
<evidence type="ECO:0000256" key="2">
    <source>
        <dbReference type="ARBA" id="ARBA00004651"/>
    </source>
</evidence>
<keyword evidence="14" id="KW-0443">Lipid metabolism</keyword>
<keyword evidence="17" id="KW-1208">Phospholipid metabolism</keyword>
<dbReference type="EC" id="2.7.7.41" evidence="6 18"/>
<evidence type="ECO:0000256" key="12">
    <source>
        <dbReference type="ARBA" id="ARBA00022695"/>
    </source>
</evidence>
<dbReference type="PROSITE" id="PS01315">
    <property type="entry name" value="CDS"/>
    <property type="match status" value="1"/>
</dbReference>
<keyword evidence="12 18" id="KW-0548">Nucleotidyltransferase</keyword>
<protein>
    <recommendedName>
        <fullName evidence="7 18">Phosphatidate cytidylyltransferase</fullName>
        <ecNumber evidence="6 18">2.7.7.41</ecNumber>
    </recommendedName>
</protein>
<feature type="compositionally biased region" description="Basic residues" evidence="19">
    <location>
        <begin position="1"/>
        <end position="16"/>
    </location>
</feature>
<feature type="compositionally biased region" description="Low complexity" evidence="19">
    <location>
        <begin position="26"/>
        <end position="41"/>
    </location>
</feature>
<keyword evidence="10 18" id="KW-0808">Transferase</keyword>
<evidence type="ECO:0000256" key="15">
    <source>
        <dbReference type="ARBA" id="ARBA00023136"/>
    </source>
</evidence>
<dbReference type="InterPro" id="IPR000374">
    <property type="entry name" value="PC_trans"/>
</dbReference>
<dbReference type="PANTHER" id="PTHR46382:SF1">
    <property type="entry name" value="PHOSPHATIDATE CYTIDYLYLTRANSFERASE"/>
    <property type="match status" value="1"/>
</dbReference>
<evidence type="ECO:0000256" key="7">
    <source>
        <dbReference type="ARBA" id="ARBA00019373"/>
    </source>
</evidence>
<dbReference type="EMBL" id="CP136862">
    <property type="protein sequence ID" value="WOJ90780.1"/>
    <property type="molecule type" value="Genomic_DNA"/>
</dbReference>
<evidence type="ECO:0000256" key="20">
    <source>
        <dbReference type="SAM" id="Phobius"/>
    </source>
</evidence>
<evidence type="ECO:0000256" key="19">
    <source>
        <dbReference type="SAM" id="MobiDB-lite"/>
    </source>
</evidence>
<feature type="transmembrane region" description="Helical" evidence="20">
    <location>
        <begin position="52"/>
        <end position="79"/>
    </location>
</feature>
<feature type="transmembrane region" description="Helical" evidence="20">
    <location>
        <begin position="118"/>
        <end position="138"/>
    </location>
</feature>
<evidence type="ECO:0000256" key="6">
    <source>
        <dbReference type="ARBA" id="ARBA00012487"/>
    </source>
</evidence>
<evidence type="ECO:0000313" key="22">
    <source>
        <dbReference type="Proteomes" id="UP001626536"/>
    </source>
</evidence>
<comment type="similarity">
    <text evidence="5 18">Belongs to the CDS family.</text>
</comment>
<dbReference type="Pfam" id="PF01148">
    <property type="entry name" value="CTP_transf_1"/>
    <property type="match status" value="1"/>
</dbReference>
<keyword evidence="13 20" id="KW-1133">Transmembrane helix</keyword>
<reference evidence="21 22" key="1">
    <citation type="submission" date="2023-10" db="EMBL/GenBank/DDBJ databases">
        <title>Novel methanotroph of the genus Methylocapsa from a subarctic wetland.</title>
        <authorList>
            <person name="Belova S.E."/>
            <person name="Oshkin I.Y."/>
            <person name="Miroshnikov K."/>
            <person name="Dedysh S.N."/>
        </authorList>
    </citation>
    <scope>NUCLEOTIDE SEQUENCE [LARGE SCALE GENOMIC DNA]</scope>
    <source>
        <strain evidence="21 22">RX1</strain>
    </source>
</reference>
<keyword evidence="22" id="KW-1185">Reference proteome</keyword>
<evidence type="ECO:0000256" key="9">
    <source>
        <dbReference type="ARBA" id="ARBA00022516"/>
    </source>
</evidence>
<evidence type="ECO:0000256" key="1">
    <source>
        <dbReference type="ARBA" id="ARBA00001698"/>
    </source>
</evidence>
<evidence type="ECO:0000256" key="8">
    <source>
        <dbReference type="ARBA" id="ARBA00022475"/>
    </source>
</evidence>
<accession>A0ABZ0HWS7</accession>
<dbReference type="GO" id="GO:0004605">
    <property type="term" value="F:phosphatidate cytidylyltransferase activity"/>
    <property type="evidence" value="ECO:0007669"/>
    <property type="project" value="UniProtKB-EC"/>
</dbReference>
<keyword evidence="8" id="KW-1003">Cell membrane</keyword>
<feature type="transmembrane region" description="Helical" evidence="20">
    <location>
        <begin position="210"/>
        <end position="229"/>
    </location>
</feature>
<feature type="transmembrane region" description="Helical" evidence="20">
    <location>
        <begin position="173"/>
        <end position="190"/>
    </location>
</feature>
<keyword evidence="11 18" id="KW-0812">Transmembrane</keyword>
<evidence type="ECO:0000256" key="3">
    <source>
        <dbReference type="ARBA" id="ARBA00005119"/>
    </source>
</evidence>
<keyword evidence="9" id="KW-0444">Lipid biosynthesis</keyword>
<keyword evidence="15 20" id="KW-0472">Membrane</keyword>
<dbReference type="RefSeq" id="WP_407340367.1">
    <property type="nucleotide sequence ID" value="NZ_CP136862.1"/>
</dbReference>